<evidence type="ECO:0000313" key="1">
    <source>
        <dbReference type="EMBL" id="TGO61655.1"/>
    </source>
</evidence>
<accession>A0A4Z1IJS2</accession>
<name>A0A4Z1IJS2_9HELO</name>
<dbReference type="Proteomes" id="UP000297229">
    <property type="component" value="Unassembled WGS sequence"/>
</dbReference>
<organism evidence="1 2">
    <name type="scientific">Botrytis elliptica</name>
    <dbReference type="NCBI Taxonomy" id="278938"/>
    <lineage>
        <taxon>Eukaryota</taxon>
        <taxon>Fungi</taxon>
        <taxon>Dikarya</taxon>
        <taxon>Ascomycota</taxon>
        <taxon>Pezizomycotina</taxon>
        <taxon>Leotiomycetes</taxon>
        <taxon>Helotiales</taxon>
        <taxon>Sclerotiniaceae</taxon>
        <taxon>Botrytis</taxon>
    </lineage>
</organism>
<protein>
    <submittedName>
        <fullName evidence="1">Uncharacterized protein</fullName>
    </submittedName>
</protein>
<dbReference type="STRING" id="278938.A0A4Z1IJS2"/>
<gene>
    <name evidence="1" type="ORF">BELL_1149g00010</name>
</gene>
<evidence type="ECO:0000313" key="2">
    <source>
        <dbReference type="Proteomes" id="UP000297229"/>
    </source>
</evidence>
<keyword evidence="2" id="KW-1185">Reference proteome</keyword>
<comment type="caution">
    <text evidence="1">The sequence shown here is derived from an EMBL/GenBank/DDBJ whole genome shotgun (WGS) entry which is preliminary data.</text>
</comment>
<dbReference type="EMBL" id="PQXM01001147">
    <property type="protein sequence ID" value="TGO61655.1"/>
    <property type="molecule type" value="Genomic_DNA"/>
</dbReference>
<reference evidence="1 2" key="1">
    <citation type="submission" date="2017-12" db="EMBL/GenBank/DDBJ databases">
        <title>Comparative genomics of Botrytis spp.</title>
        <authorList>
            <person name="Valero-Jimenez C.A."/>
            <person name="Tapia P."/>
            <person name="Veloso J."/>
            <person name="Silva-Moreno E."/>
            <person name="Staats M."/>
            <person name="Valdes J.H."/>
            <person name="Van Kan J.A.L."/>
        </authorList>
    </citation>
    <scope>NUCLEOTIDE SEQUENCE [LARGE SCALE GENOMIC DNA]</scope>
    <source>
        <strain evidence="1 2">Be9601</strain>
    </source>
</reference>
<proteinExistence type="predicted"/>
<dbReference type="AlphaFoldDB" id="A0A4Z1IJS2"/>
<sequence length="184" mass="21345">MFSHTERLTSEEFQILEQEKIVDPDNWNEPVRYSPSSTSSGTSLRLCYKNSTNFVTFDLPECLESVALIEYLGYTRAKADEIFARWSARPDPDSTPNSLVDYTLSELKNLDQPPLEEYLDRPAEAMRRLGISEDTITRITDPKHKDMLEMEPLATWLERGMQSRFGTVMRYLDILKRKSRKLLG</sequence>